<evidence type="ECO:0000313" key="17">
    <source>
        <dbReference type="Proteomes" id="UP001626549"/>
    </source>
</evidence>
<comment type="function">
    <text evidence="14">Involved in mercury resistance. Probably transfers a mercuric ion from the periplasmic Hg(2+)-binding protein MerP to the cytoplasmic mercuric reductase MerA.</text>
</comment>
<keyword evidence="9" id="KW-0479">Metal-binding</keyword>
<name>A0ABZ0IIH6_9GAMM</name>
<comment type="subcellular location">
    <subcellularLocation>
        <location evidence="1">Cell inner membrane</location>
        <topology evidence="1">Multi-pass membrane protein</topology>
    </subcellularLocation>
</comment>
<reference evidence="16 17" key="1">
    <citation type="submission" date="2023-10" db="EMBL/GenBank/DDBJ databases">
        <title>Two novel species belonging to the OM43/NOR5 clade.</title>
        <authorList>
            <person name="Park M."/>
        </authorList>
    </citation>
    <scope>NUCLEOTIDE SEQUENCE [LARGE SCALE GENOMIC DNA]</scope>
    <source>
        <strain evidence="16 17">IMCC45268</strain>
    </source>
</reference>
<keyword evidence="10" id="KW-0476">Mercury</keyword>
<dbReference type="EMBL" id="CP136865">
    <property type="protein sequence ID" value="WOJ98624.1"/>
    <property type="molecule type" value="Genomic_DNA"/>
</dbReference>
<evidence type="ECO:0000256" key="12">
    <source>
        <dbReference type="ARBA" id="ARBA00023136"/>
    </source>
</evidence>
<keyword evidence="12 15" id="KW-0472">Membrane</keyword>
<evidence type="ECO:0000256" key="7">
    <source>
        <dbReference type="ARBA" id="ARBA00022519"/>
    </source>
</evidence>
<keyword evidence="6" id="KW-1003">Cell membrane</keyword>
<evidence type="ECO:0000256" key="5">
    <source>
        <dbReference type="ARBA" id="ARBA00022466"/>
    </source>
</evidence>
<evidence type="ECO:0000256" key="14">
    <source>
        <dbReference type="ARBA" id="ARBA00045720"/>
    </source>
</evidence>
<proteinExistence type="inferred from homology"/>
<evidence type="ECO:0000256" key="6">
    <source>
        <dbReference type="ARBA" id="ARBA00022475"/>
    </source>
</evidence>
<evidence type="ECO:0000256" key="10">
    <source>
        <dbReference type="ARBA" id="ARBA00022914"/>
    </source>
</evidence>
<keyword evidence="11 15" id="KW-1133">Transmembrane helix</keyword>
<evidence type="ECO:0000256" key="1">
    <source>
        <dbReference type="ARBA" id="ARBA00004429"/>
    </source>
</evidence>
<dbReference type="RefSeq" id="WP_407329983.1">
    <property type="nucleotide sequence ID" value="NZ_CP136865.1"/>
</dbReference>
<keyword evidence="17" id="KW-1185">Reference proteome</keyword>
<evidence type="ECO:0000256" key="15">
    <source>
        <dbReference type="SAM" id="Phobius"/>
    </source>
</evidence>
<accession>A0ABZ0IIH6</accession>
<sequence>MGAILASSCCVVPLFLVTLGASGAWIGSLSALDPYKGYFALFTFVCLGFGYRQAFPRREVDCEDASSCATPASRRITKSVLIVATVLVAASLTIDWWAPLFY</sequence>
<dbReference type="Pfam" id="PF02411">
    <property type="entry name" value="MerT"/>
    <property type="match status" value="1"/>
</dbReference>
<comment type="similarity">
    <text evidence="2">Belongs to the MerT family.</text>
</comment>
<dbReference type="InterPro" id="IPR003457">
    <property type="entry name" value="Transprt_MerT"/>
</dbReference>
<keyword evidence="8 15" id="KW-0812">Transmembrane</keyword>
<protein>
    <recommendedName>
        <fullName evidence="3">Mercuric transport protein MerT</fullName>
    </recommendedName>
    <alternativeName>
        <fullName evidence="13">Mercury ion transport protein</fullName>
    </alternativeName>
</protein>
<evidence type="ECO:0000256" key="13">
    <source>
        <dbReference type="ARBA" id="ARBA00030934"/>
    </source>
</evidence>
<evidence type="ECO:0000256" key="11">
    <source>
        <dbReference type="ARBA" id="ARBA00022989"/>
    </source>
</evidence>
<evidence type="ECO:0000313" key="16">
    <source>
        <dbReference type="EMBL" id="WOJ98624.1"/>
    </source>
</evidence>
<keyword evidence="5" id="KW-0475">Mercuric resistance</keyword>
<organism evidence="16 17">
    <name type="scientific">Congregibacter brevis</name>
    <dbReference type="NCBI Taxonomy" id="3081201"/>
    <lineage>
        <taxon>Bacteria</taxon>
        <taxon>Pseudomonadati</taxon>
        <taxon>Pseudomonadota</taxon>
        <taxon>Gammaproteobacteria</taxon>
        <taxon>Cellvibrionales</taxon>
        <taxon>Halieaceae</taxon>
        <taxon>Congregibacter</taxon>
    </lineage>
</organism>
<gene>
    <name evidence="16" type="ORF">R0137_06160</name>
</gene>
<feature type="transmembrane region" description="Helical" evidence="15">
    <location>
        <begin position="80"/>
        <end position="98"/>
    </location>
</feature>
<keyword evidence="4" id="KW-0813">Transport</keyword>
<evidence type="ECO:0000256" key="9">
    <source>
        <dbReference type="ARBA" id="ARBA00022723"/>
    </source>
</evidence>
<dbReference type="Proteomes" id="UP001626549">
    <property type="component" value="Chromosome"/>
</dbReference>
<keyword evidence="7" id="KW-0997">Cell inner membrane</keyword>
<evidence type="ECO:0000256" key="8">
    <source>
        <dbReference type="ARBA" id="ARBA00022692"/>
    </source>
</evidence>
<evidence type="ECO:0000256" key="3">
    <source>
        <dbReference type="ARBA" id="ARBA00017053"/>
    </source>
</evidence>
<evidence type="ECO:0000256" key="4">
    <source>
        <dbReference type="ARBA" id="ARBA00022448"/>
    </source>
</evidence>
<evidence type="ECO:0000256" key="2">
    <source>
        <dbReference type="ARBA" id="ARBA00008224"/>
    </source>
</evidence>
<feature type="transmembrane region" description="Helical" evidence="15">
    <location>
        <begin position="34"/>
        <end position="51"/>
    </location>
</feature>